<protein>
    <submittedName>
        <fullName evidence="2">DUF5995 family protein</fullName>
    </submittedName>
</protein>
<dbReference type="Pfam" id="PF19458">
    <property type="entry name" value="DUF5995"/>
    <property type="match status" value="1"/>
</dbReference>
<comment type="caution">
    <text evidence="2">The sequence shown here is derived from an EMBL/GenBank/DDBJ whole genome shotgun (WGS) entry which is preliminary data.</text>
</comment>
<dbReference type="EMBL" id="JAMQOQ010000006">
    <property type="protein sequence ID" value="MDS0296298.1"/>
    <property type="molecule type" value="Genomic_DNA"/>
</dbReference>
<keyword evidence="3" id="KW-1185">Reference proteome</keyword>
<dbReference type="RefSeq" id="WP_310930315.1">
    <property type="nucleotide sequence ID" value="NZ_JAMQOQ010000006.1"/>
</dbReference>
<name>A0ABU2G673_9EURY</name>
<evidence type="ECO:0000313" key="3">
    <source>
        <dbReference type="Proteomes" id="UP001254813"/>
    </source>
</evidence>
<feature type="compositionally biased region" description="Low complexity" evidence="1">
    <location>
        <begin position="1"/>
        <end position="10"/>
    </location>
</feature>
<sequence>MQPTARSSGPARRRRRVRAAAEGVRRRPPTPSARQSDPELLALSAEPYADADEAHDRLRALCAAFEARGDRRAAFLSVYVRMTGAVAERIRRGAFEDPEWVHDYLVAFANLYRVAVHDYESGNFASLADPWLLAFDAAERGDSLVVQDAALGVNAHINYDLSLAVAAVDVDPDRAIKRADHRAVTDVIRDVVDATQDALAARDAAGLRALDESLGPFDERFLVFTVDECRDSAWRTAVALRSRSRLRRRLARWTNAVTSTGAAHLILSSRANDRVHESLRALERAAEEER</sequence>
<evidence type="ECO:0000256" key="1">
    <source>
        <dbReference type="SAM" id="MobiDB-lite"/>
    </source>
</evidence>
<feature type="region of interest" description="Disordered" evidence="1">
    <location>
        <begin position="1"/>
        <end position="39"/>
    </location>
</feature>
<dbReference type="Proteomes" id="UP001254813">
    <property type="component" value="Unassembled WGS sequence"/>
</dbReference>
<accession>A0ABU2G673</accession>
<reference evidence="2 3" key="1">
    <citation type="submission" date="2022-06" db="EMBL/GenBank/DDBJ databases">
        <title>Halogeometricum sp. a new haloarchaeum isolate from saline soil.</title>
        <authorList>
            <person name="Strakova D."/>
            <person name="Galisteo C."/>
            <person name="Sanchez-Porro C."/>
            <person name="Ventosa A."/>
        </authorList>
    </citation>
    <scope>NUCLEOTIDE SEQUENCE [LARGE SCALE GENOMIC DNA]</scope>
    <source>
        <strain evidence="3">S3BR25-2</strain>
    </source>
</reference>
<dbReference type="InterPro" id="IPR046037">
    <property type="entry name" value="DUF5995"/>
</dbReference>
<organism evidence="2 3">
    <name type="scientific">Halogeometricum luteum</name>
    <dbReference type="NCBI Taxonomy" id="2950537"/>
    <lineage>
        <taxon>Archaea</taxon>
        <taxon>Methanobacteriati</taxon>
        <taxon>Methanobacteriota</taxon>
        <taxon>Stenosarchaea group</taxon>
        <taxon>Halobacteria</taxon>
        <taxon>Halobacteriales</taxon>
        <taxon>Haloferacaceae</taxon>
        <taxon>Halogeometricum</taxon>
    </lineage>
</organism>
<evidence type="ECO:0000313" key="2">
    <source>
        <dbReference type="EMBL" id="MDS0296298.1"/>
    </source>
</evidence>
<gene>
    <name evidence="2" type="ORF">NDI79_19170</name>
</gene>
<proteinExistence type="predicted"/>